<reference evidence="1 2" key="1">
    <citation type="submission" date="2024-04" db="EMBL/GenBank/DDBJ databases">
        <title>Human intestinal bacterial collection.</title>
        <authorList>
            <person name="Pauvert C."/>
            <person name="Hitch T.C.A."/>
            <person name="Clavel T."/>
        </authorList>
    </citation>
    <scope>NUCLEOTIDE SEQUENCE [LARGE SCALE GENOMIC DNA]</scope>
    <source>
        <strain evidence="1 2">CLA-SR-H026</strain>
    </source>
</reference>
<dbReference type="PANTHER" id="PTHR48100:SF10">
    <property type="entry name" value="2-CARBOXY-D-ARABINITOL-1-PHOSPHATASE-RELATED"/>
    <property type="match status" value="1"/>
</dbReference>
<dbReference type="InterPro" id="IPR050275">
    <property type="entry name" value="PGM_Phosphatase"/>
</dbReference>
<dbReference type="InterPro" id="IPR029033">
    <property type="entry name" value="His_PPase_superfam"/>
</dbReference>
<dbReference type="SMART" id="SM00855">
    <property type="entry name" value="PGAM"/>
    <property type="match status" value="1"/>
</dbReference>
<evidence type="ECO:0000313" key="2">
    <source>
        <dbReference type="Proteomes" id="UP001481872"/>
    </source>
</evidence>
<dbReference type="PIRSF" id="PIRSF000709">
    <property type="entry name" value="6PFK_2-Ptase"/>
    <property type="match status" value="1"/>
</dbReference>
<dbReference type="PANTHER" id="PTHR48100">
    <property type="entry name" value="BROAD-SPECIFICITY PHOSPHATASE YOR283W-RELATED"/>
    <property type="match status" value="1"/>
</dbReference>
<dbReference type="CDD" id="cd07067">
    <property type="entry name" value="HP_PGM_like"/>
    <property type="match status" value="1"/>
</dbReference>
<keyword evidence="2" id="KW-1185">Reference proteome</keyword>
<dbReference type="EC" id="3.1.3.-" evidence="1"/>
<dbReference type="Pfam" id="PF00300">
    <property type="entry name" value="His_Phos_1"/>
    <property type="match status" value="1"/>
</dbReference>
<dbReference type="InterPro" id="IPR013078">
    <property type="entry name" value="His_Pase_superF_clade-1"/>
</dbReference>
<dbReference type="SUPFAM" id="SSF53254">
    <property type="entry name" value="Phosphoglycerate mutase-like"/>
    <property type="match status" value="1"/>
</dbReference>
<proteinExistence type="predicted"/>
<keyword evidence="1" id="KW-0378">Hydrolase</keyword>
<name>A0ABV1J3S8_9FIRM</name>
<comment type="caution">
    <text evidence="1">The sequence shown here is derived from an EMBL/GenBank/DDBJ whole genome shotgun (WGS) entry which is preliminary data.</text>
</comment>
<accession>A0ABV1J3S8</accession>
<organism evidence="1 2">
    <name type="scientific">Aedoeadaptatus acetigenes</name>
    <dbReference type="NCBI Taxonomy" id="2981723"/>
    <lineage>
        <taxon>Bacteria</taxon>
        <taxon>Bacillati</taxon>
        <taxon>Bacillota</taxon>
        <taxon>Tissierellia</taxon>
        <taxon>Tissierellales</taxon>
        <taxon>Peptoniphilaceae</taxon>
        <taxon>Aedoeadaptatus</taxon>
    </lineage>
</organism>
<dbReference type="EMBL" id="JBBNPS010000001">
    <property type="protein sequence ID" value="MEQ3352842.1"/>
    <property type="molecule type" value="Genomic_DNA"/>
</dbReference>
<dbReference type="Gene3D" id="3.40.50.1240">
    <property type="entry name" value="Phosphoglycerate mutase-like"/>
    <property type="match status" value="1"/>
</dbReference>
<evidence type="ECO:0000313" key="1">
    <source>
        <dbReference type="EMBL" id="MEQ3352842.1"/>
    </source>
</evidence>
<sequence length="173" mass="19546">MSIYMMRHGKTAANEKKYYATPTEPLLPVDPSVALKLKDEVAALSVTSVVTSPYLRAKETAAILWDRGPVAEEPLIREVNLGVLEGRTFHHAYDRYGEALEPWIDDPFNYGPPQGESLRGAYKRAQAFLQIAKDDTLYISHDGFMRLVLSAVKGDVHAFFDYKLENFQIIKIK</sequence>
<protein>
    <submittedName>
        <fullName evidence="1">Histidine phosphatase family protein</fullName>
        <ecNumber evidence="1">3.1.3.-</ecNumber>
    </submittedName>
</protein>
<dbReference type="GO" id="GO:0016787">
    <property type="term" value="F:hydrolase activity"/>
    <property type="evidence" value="ECO:0007669"/>
    <property type="project" value="UniProtKB-KW"/>
</dbReference>
<gene>
    <name evidence="1" type="ORF">AAA081_00785</name>
</gene>
<dbReference type="RefSeq" id="WP_148471569.1">
    <property type="nucleotide sequence ID" value="NZ_JAOQJD010000001.1"/>
</dbReference>
<dbReference type="Proteomes" id="UP001481872">
    <property type="component" value="Unassembled WGS sequence"/>
</dbReference>